<dbReference type="EMBL" id="AP026564">
    <property type="protein sequence ID" value="BDP44874.1"/>
    <property type="molecule type" value="Genomic_DNA"/>
</dbReference>
<dbReference type="Gene3D" id="3.90.75.10">
    <property type="entry name" value="Homing Intron 3 (I-ppo) Encoded Endonuclease, Chain A"/>
    <property type="match status" value="1"/>
</dbReference>
<evidence type="ECO:0000313" key="2">
    <source>
        <dbReference type="EMBL" id="BDP44874.1"/>
    </source>
</evidence>
<keyword evidence="2" id="KW-0614">Plasmid</keyword>
<evidence type="ECO:0000259" key="1">
    <source>
        <dbReference type="Pfam" id="PF13392"/>
    </source>
</evidence>
<organism evidence="2 3">
    <name type="scientific">Deinococcus aetherius</name>
    <dbReference type="NCBI Taxonomy" id="200252"/>
    <lineage>
        <taxon>Bacteria</taxon>
        <taxon>Thermotogati</taxon>
        <taxon>Deinococcota</taxon>
        <taxon>Deinococci</taxon>
        <taxon>Deinococcales</taxon>
        <taxon>Deinococcaceae</taxon>
        <taxon>Deinococcus</taxon>
    </lineage>
</organism>
<keyword evidence="3" id="KW-1185">Reference proteome</keyword>
<gene>
    <name evidence="2" type="ORF">DAETH_48430</name>
</gene>
<dbReference type="Pfam" id="PF13392">
    <property type="entry name" value="HNH_3"/>
    <property type="match status" value="1"/>
</dbReference>
<protein>
    <recommendedName>
        <fullName evidence="1">HNH nuclease domain-containing protein</fullName>
    </recommendedName>
</protein>
<accession>A0ABN6RQ36</accession>
<dbReference type="RefSeq" id="WP_264778922.1">
    <property type="nucleotide sequence ID" value="NZ_AP026564.1"/>
</dbReference>
<sequence>MTWTWTAPLLLPLLGELPPARRPLPKPGAVEATLFSGEFQERFWARVQTGEPGECWEWQGALSDGYGHVRVAGRSTPVHRVAYLLAGHTIPEDLVLDHRCRNRRCVNPDHLEAVTSRENILRGEGAAARAARVSHCPRGHWYGGENLRVRPDGRRVCRACERGRRR</sequence>
<dbReference type="InterPro" id="IPR044930">
    <property type="entry name" value="Homing_endonuclease_His-Me"/>
</dbReference>
<dbReference type="SUPFAM" id="SSF54060">
    <property type="entry name" value="His-Me finger endonucleases"/>
    <property type="match status" value="1"/>
</dbReference>
<geneLocation type="plasmid" evidence="2 3">
    <name>pDAETH-4</name>
</geneLocation>
<reference evidence="2" key="1">
    <citation type="submission" date="2022-07" db="EMBL/GenBank/DDBJ databases">
        <title>Complete Genome Sequence of the Radioresistant Bacterium Deinococcus aetherius ST0316, Isolated from the Air Dust collected in Lower Stratosphere above Japan.</title>
        <authorList>
            <person name="Satoh K."/>
            <person name="Hagiwara K."/>
            <person name="Katsumata K."/>
            <person name="Kubo A."/>
            <person name="Yokobori S."/>
            <person name="Yamagishi A."/>
            <person name="Oono Y."/>
            <person name="Narumi I."/>
        </authorList>
    </citation>
    <scope>NUCLEOTIDE SEQUENCE</scope>
    <source>
        <strain evidence="2">ST0316</strain>
        <plasmid evidence="2">pDAETH-4</plasmid>
    </source>
</reference>
<dbReference type="InterPro" id="IPR044925">
    <property type="entry name" value="His-Me_finger_sf"/>
</dbReference>
<name>A0ABN6RQ36_9DEIO</name>
<dbReference type="Proteomes" id="UP001064971">
    <property type="component" value="Plasmid pDAETH-4"/>
</dbReference>
<dbReference type="InterPro" id="IPR003615">
    <property type="entry name" value="HNH_nuc"/>
</dbReference>
<feature type="domain" description="HNH nuclease" evidence="1">
    <location>
        <begin position="78"/>
        <end position="119"/>
    </location>
</feature>
<proteinExistence type="predicted"/>
<evidence type="ECO:0000313" key="3">
    <source>
        <dbReference type="Proteomes" id="UP001064971"/>
    </source>
</evidence>